<name>A0A218VUS4_PUNGR</name>
<evidence type="ECO:0000256" key="1">
    <source>
        <dbReference type="SAM" id="MobiDB-lite"/>
    </source>
</evidence>
<accession>A0A218VUS4</accession>
<reference evidence="3" key="1">
    <citation type="journal article" date="2017" name="Plant J.">
        <title>The pomegranate (Punica granatum L.) genome and the genomics of punicalagin biosynthesis.</title>
        <authorList>
            <person name="Qin G."/>
            <person name="Xu C."/>
            <person name="Ming R."/>
            <person name="Tang H."/>
            <person name="Guyot R."/>
            <person name="Kramer E.M."/>
            <person name="Hu Y."/>
            <person name="Yi X."/>
            <person name="Qi Y."/>
            <person name="Xu X."/>
            <person name="Gao Z."/>
            <person name="Pan H."/>
            <person name="Jian J."/>
            <person name="Tian Y."/>
            <person name="Yue Z."/>
            <person name="Xu Y."/>
        </authorList>
    </citation>
    <scope>NUCLEOTIDE SEQUENCE [LARGE SCALE GENOMIC DNA]</scope>
    <source>
        <strain evidence="3">cv. Dabenzi</strain>
    </source>
</reference>
<sequence length="54" mass="6012">MLPVPSPLYLQFLYCLSKLRGGEWHRNPRSRKVEADSAVSDLAEDSVESTGFSA</sequence>
<dbReference type="Proteomes" id="UP000197138">
    <property type="component" value="Unassembled WGS sequence"/>
</dbReference>
<evidence type="ECO:0000313" key="3">
    <source>
        <dbReference type="Proteomes" id="UP000197138"/>
    </source>
</evidence>
<gene>
    <name evidence="2" type="ORF">CDL15_Pgr018876</name>
</gene>
<dbReference type="EMBL" id="MTKT01005815">
    <property type="protein sequence ID" value="OWM64304.1"/>
    <property type="molecule type" value="Genomic_DNA"/>
</dbReference>
<organism evidence="2 3">
    <name type="scientific">Punica granatum</name>
    <name type="common">Pomegranate</name>
    <dbReference type="NCBI Taxonomy" id="22663"/>
    <lineage>
        <taxon>Eukaryota</taxon>
        <taxon>Viridiplantae</taxon>
        <taxon>Streptophyta</taxon>
        <taxon>Embryophyta</taxon>
        <taxon>Tracheophyta</taxon>
        <taxon>Spermatophyta</taxon>
        <taxon>Magnoliopsida</taxon>
        <taxon>eudicotyledons</taxon>
        <taxon>Gunneridae</taxon>
        <taxon>Pentapetalae</taxon>
        <taxon>rosids</taxon>
        <taxon>malvids</taxon>
        <taxon>Myrtales</taxon>
        <taxon>Lythraceae</taxon>
        <taxon>Punica</taxon>
    </lineage>
</organism>
<protein>
    <submittedName>
        <fullName evidence="2">Uncharacterized protein</fullName>
    </submittedName>
</protein>
<dbReference type="AlphaFoldDB" id="A0A218VUS4"/>
<evidence type="ECO:0000313" key="2">
    <source>
        <dbReference type="EMBL" id="OWM64304.1"/>
    </source>
</evidence>
<feature type="compositionally biased region" description="Basic and acidic residues" evidence="1">
    <location>
        <begin position="23"/>
        <end position="35"/>
    </location>
</feature>
<comment type="caution">
    <text evidence="2">The sequence shown here is derived from an EMBL/GenBank/DDBJ whole genome shotgun (WGS) entry which is preliminary data.</text>
</comment>
<proteinExistence type="predicted"/>
<feature type="region of interest" description="Disordered" evidence="1">
    <location>
        <begin position="23"/>
        <end position="54"/>
    </location>
</feature>